<feature type="compositionally biased region" description="Polar residues" evidence="1">
    <location>
        <begin position="25"/>
        <end position="37"/>
    </location>
</feature>
<organism evidence="2 3">
    <name type="scientific">Neurospora hispaniola</name>
    <dbReference type="NCBI Taxonomy" id="588809"/>
    <lineage>
        <taxon>Eukaryota</taxon>
        <taxon>Fungi</taxon>
        <taxon>Dikarya</taxon>
        <taxon>Ascomycota</taxon>
        <taxon>Pezizomycotina</taxon>
        <taxon>Sordariomycetes</taxon>
        <taxon>Sordariomycetidae</taxon>
        <taxon>Sordariales</taxon>
        <taxon>Sordariaceae</taxon>
        <taxon>Neurospora</taxon>
    </lineage>
</organism>
<feature type="non-terminal residue" evidence="2">
    <location>
        <position position="1"/>
    </location>
</feature>
<dbReference type="Proteomes" id="UP001285908">
    <property type="component" value="Unassembled WGS sequence"/>
</dbReference>
<sequence>LPEYSRLPLVRTLFDLLGEVSVPNPSSAWTNARPDSQTHNHRNKHSAPAHSSRRIGRTWVGAHLKFPISSRSDEDGNPGLWNWSDTVVVNIGAMTPTTTRKERTHWMGAEPLNGLYGLRDFSLLKLGPHSETTRARTQRTRPSAPGLEWSGVCEHYCELLAFTGAVHVLGGTREHLGLQDRCSRSTGKLASRYPCCGSLCGTFIQAAGMVLLLLARVQN</sequence>
<dbReference type="RefSeq" id="XP_062690494.1">
    <property type="nucleotide sequence ID" value="XM_062835263.1"/>
</dbReference>
<feature type="region of interest" description="Disordered" evidence="1">
    <location>
        <begin position="25"/>
        <end position="54"/>
    </location>
</feature>
<proteinExistence type="predicted"/>
<accession>A0AAJ0I3J3</accession>
<feature type="compositionally biased region" description="Basic residues" evidence="1">
    <location>
        <begin position="39"/>
        <end position="54"/>
    </location>
</feature>
<evidence type="ECO:0000313" key="3">
    <source>
        <dbReference type="Proteomes" id="UP001285908"/>
    </source>
</evidence>
<gene>
    <name evidence="2" type="ORF">B0T23DRAFT_321916</name>
</gene>
<dbReference type="GeneID" id="87872885"/>
<evidence type="ECO:0000313" key="2">
    <source>
        <dbReference type="EMBL" id="KAK3488787.1"/>
    </source>
</evidence>
<name>A0AAJ0I3J3_9PEZI</name>
<dbReference type="EMBL" id="JAULSX010000006">
    <property type="protein sequence ID" value="KAK3488787.1"/>
    <property type="molecule type" value="Genomic_DNA"/>
</dbReference>
<reference evidence="2 3" key="1">
    <citation type="journal article" date="2023" name="Mol. Phylogenet. Evol.">
        <title>Genome-scale phylogeny and comparative genomics of the fungal order Sordariales.</title>
        <authorList>
            <person name="Hensen N."/>
            <person name="Bonometti L."/>
            <person name="Westerberg I."/>
            <person name="Brannstrom I.O."/>
            <person name="Guillou S."/>
            <person name="Cros-Aarteil S."/>
            <person name="Calhoun S."/>
            <person name="Haridas S."/>
            <person name="Kuo A."/>
            <person name="Mondo S."/>
            <person name="Pangilinan J."/>
            <person name="Riley R."/>
            <person name="LaButti K."/>
            <person name="Andreopoulos B."/>
            <person name="Lipzen A."/>
            <person name="Chen C."/>
            <person name="Yan M."/>
            <person name="Daum C."/>
            <person name="Ng V."/>
            <person name="Clum A."/>
            <person name="Steindorff A."/>
            <person name="Ohm R.A."/>
            <person name="Martin F."/>
            <person name="Silar P."/>
            <person name="Natvig D.O."/>
            <person name="Lalanne C."/>
            <person name="Gautier V."/>
            <person name="Ament-Velasquez S.L."/>
            <person name="Kruys A."/>
            <person name="Hutchinson M.I."/>
            <person name="Powell A.J."/>
            <person name="Barry K."/>
            <person name="Miller A.N."/>
            <person name="Grigoriev I.V."/>
            <person name="Debuchy R."/>
            <person name="Gladieux P."/>
            <person name="Hiltunen Thoren M."/>
            <person name="Johannesson H."/>
        </authorList>
    </citation>
    <scope>NUCLEOTIDE SEQUENCE [LARGE SCALE GENOMIC DNA]</scope>
    <source>
        <strain evidence="2 3">FGSC 10403</strain>
    </source>
</reference>
<dbReference type="AlphaFoldDB" id="A0AAJ0I3J3"/>
<comment type="caution">
    <text evidence="2">The sequence shown here is derived from an EMBL/GenBank/DDBJ whole genome shotgun (WGS) entry which is preliminary data.</text>
</comment>
<evidence type="ECO:0000256" key="1">
    <source>
        <dbReference type="SAM" id="MobiDB-lite"/>
    </source>
</evidence>
<keyword evidence="3" id="KW-1185">Reference proteome</keyword>
<protein>
    <submittedName>
        <fullName evidence="2">Uncharacterized protein</fullName>
    </submittedName>
</protein>